<dbReference type="CDD" id="cd07818">
    <property type="entry name" value="SRPBCC_1"/>
    <property type="match status" value="1"/>
</dbReference>
<dbReference type="EMBL" id="SSSM01000005">
    <property type="protein sequence ID" value="THG30063.1"/>
    <property type="molecule type" value="Genomic_DNA"/>
</dbReference>
<comment type="caution">
    <text evidence="1">The sequence shown here is derived from an EMBL/GenBank/DDBJ whole genome shotgun (WGS) entry which is preliminary data.</text>
</comment>
<name>A0A4S4FI96_9MICO</name>
<dbReference type="InterPro" id="IPR019587">
    <property type="entry name" value="Polyketide_cyclase/dehydratase"/>
</dbReference>
<evidence type="ECO:0000313" key="2">
    <source>
        <dbReference type="Proteomes" id="UP000309133"/>
    </source>
</evidence>
<evidence type="ECO:0000313" key="1">
    <source>
        <dbReference type="EMBL" id="THG30063.1"/>
    </source>
</evidence>
<dbReference type="OrthoDB" id="9807923at2"/>
<gene>
    <name evidence="1" type="ORF">E6C64_15615</name>
</gene>
<dbReference type="AlphaFoldDB" id="A0A4S4FI96"/>
<accession>A0A4S4FI96</accession>
<dbReference type="RefSeq" id="WP_136428444.1">
    <property type="nucleotide sequence ID" value="NZ_SSSM01000005.1"/>
</dbReference>
<dbReference type="InterPro" id="IPR023393">
    <property type="entry name" value="START-like_dom_sf"/>
</dbReference>
<sequence>MAEQIVLLRSIDISAEPAEVAAAISDFHRWVEWSPFEGLDSNLARTYSGPQSGVGAAYAWEGNRQAGAGRMAVTSATDDEVGVKVNFLKPFKSESQSTFTMAPTAAGTHVAWQMSFEKTVLARVMSLVAPYEKVLGPELDKGLAKLKVVLEK</sequence>
<dbReference type="SUPFAM" id="SSF55961">
    <property type="entry name" value="Bet v1-like"/>
    <property type="match status" value="1"/>
</dbReference>
<dbReference type="Proteomes" id="UP000309133">
    <property type="component" value="Unassembled WGS sequence"/>
</dbReference>
<reference evidence="1 2" key="1">
    <citation type="submission" date="2019-04" db="EMBL/GenBank/DDBJ databases">
        <authorList>
            <person name="Jiang L."/>
        </authorList>
    </citation>
    <scope>NUCLEOTIDE SEQUENCE [LARGE SCALE GENOMIC DNA]</scope>
    <source>
        <strain evidence="1 2">YIM 131853</strain>
    </source>
</reference>
<dbReference type="Pfam" id="PF10604">
    <property type="entry name" value="Polyketide_cyc2"/>
    <property type="match status" value="1"/>
</dbReference>
<proteinExistence type="predicted"/>
<keyword evidence="2" id="KW-1185">Reference proteome</keyword>
<dbReference type="Gene3D" id="3.30.530.20">
    <property type="match status" value="1"/>
</dbReference>
<organism evidence="1 2">
    <name type="scientific">Naasia lichenicola</name>
    <dbReference type="NCBI Taxonomy" id="2565933"/>
    <lineage>
        <taxon>Bacteria</taxon>
        <taxon>Bacillati</taxon>
        <taxon>Actinomycetota</taxon>
        <taxon>Actinomycetes</taxon>
        <taxon>Micrococcales</taxon>
        <taxon>Microbacteriaceae</taxon>
        <taxon>Naasia</taxon>
    </lineage>
</organism>
<protein>
    <submittedName>
        <fullName evidence="1">Transcriptional regulator</fullName>
    </submittedName>
</protein>